<name>A0A2G5DCF3_AQUCA</name>
<evidence type="ECO:0000259" key="23">
    <source>
        <dbReference type="Pfam" id="PF02732"/>
    </source>
</evidence>
<keyword evidence="18" id="KW-0469">Meiosis</keyword>
<dbReference type="GO" id="GO:0006281">
    <property type="term" value="P:DNA repair"/>
    <property type="evidence" value="ECO:0007669"/>
    <property type="project" value="UniProtKB-KW"/>
</dbReference>
<keyword evidence="8" id="KW-0255">Endonuclease</keyword>
<keyword evidence="15" id="KW-0233">DNA recombination</keyword>
<evidence type="ECO:0000256" key="4">
    <source>
        <dbReference type="ARBA" id="ARBA00005313"/>
    </source>
</evidence>
<keyword evidence="14" id="KW-0175">Coiled coil</keyword>
<gene>
    <name evidence="24" type="ORF">AQUCO_02300182v1</name>
</gene>
<dbReference type="FunFam" id="1.10.150.670:FF:000007">
    <property type="entry name" value="Crossover junction endonuclease EME1B"/>
    <property type="match status" value="1"/>
</dbReference>
<evidence type="ECO:0000256" key="8">
    <source>
        <dbReference type="ARBA" id="ARBA00022759"/>
    </source>
</evidence>
<comment type="subunit">
    <text evidence="21">Forms a heterodimer with MUS81.</text>
</comment>
<keyword evidence="25" id="KW-1185">Reference proteome</keyword>
<comment type="similarity">
    <text evidence="4">Belongs to the EME1/MMS4 family.</text>
</comment>
<comment type="cofactor">
    <cofactor evidence="1">
        <name>Ca(2+)</name>
        <dbReference type="ChEBI" id="CHEBI:29108"/>
    </cofactor>
</comment>
<evidence type="ECO:0000256" key="13">
    <source>
        <dbReference type="ARBA" id="ARBA00022842"/>
    </source>
</evidence>
<evidence type="ECO:0000256" key="2">
    <source>
        <dbReference type="ARBA" id="ARBA00001946"/>
    </source>
</evidence>
<evidence type="ECO:0000256" key="19">
    <source>
        <dbReference type="ARBA" id="ARBA00023306"/>
    </source>
</evidence>
<keyword evidence="19" id="KW-0131">Cell cycle</keyword>
<evidence type="ECO:0000313" key="25">
    <source>
        <dbReference type="Proteomes" id="UP000230069"/>
    </source>
</evidence>
<evidence type="ECO:0000256" key="16">
    <source>
        <dbReference type="ARBA" id="ARBA00023204"/>
    </source>
</evidence>
<dbReference type="InterPro" id="IPR042530">
    <property type="entry name" value="EME1/EME2_C"/>
</dbReference>
<dbReference type="GO" id="GO:0016787">
    <property type="term" value="F:hydrolase activity"/>
    <property type="evidence" value="ECO:0007669"/>
    <property type="project" value="UniProtKB-KW"/>
</dbReference>
<organism evidence="24 25">
    <name type="scientific">Aquilegia coerulea</name>
    <name type="common">Rocky mountain columbine</name>
    <dbReference type="NCBI Taxonomy" id="218851"/>
    <lineage>
        <taxon>Eukaryota</taxon>
        <taxon>Viridiplantae</taxon>
        <taxon>Streptophyta</taxon>
        <taxon>Embryophyta</taxon>
        <taxon>Tracheophyta</taxon>
        <taxon>Spermatophyta</taxon>
        <taxon>Magnoliopsida</taxon>
        <taxon>Ranunculales</taxon>
        <taxon>Ranunculaceae</taxon>
        <taxon>Thalictroideae</taxon>
        <taxon>Aquilegia</taxon>
    </lineage>
</organism>
<accession>A0A2G5DCF3</accession>
<keyword evidence="10" id="KW-0498">Mitosis</keyword>
<keyword evidence="7" id="KW-0479">Metal-binding</keyword>
<evidence type="ECO:0000256" key="12">
    <source>
        <dbReference type="ARBA" id="ARBA00022837"/>
    </source>
</evidence>
<dbReference type="Pfam" id="PF21292">
    <property type="entry name" value="EME1-MUS81_C"/>
    <property type="match status" value="1"/>
</dbReference>
<keyword evidence="5" id="KW-0132">Cell division</keyword>
<evidence type="ECO:0000256" key="22">
    <source>
        <dbReference type="SAM" id="MobiDB-lite"/>
    </source>
</evidence>
<comment type="function">
    <text evidence="20">Interacts with MUS81 to form a DNA structure-specific endonuclease with substrate preference for branched DNA structures with a 5'-end at the branch nick. Typical substrates include 3'-flap structures, D-loops, replication forks, nicked Holliday junctions and also intact Holliday junctions with a reduced efficiency. May be required in mitosis for the processing of stalled or collapsed replication fork intermediates. Plays a role in DNA repair and in genotoxic stress-induced homologous recombination (HR) in somatic cells. Mediates a subset of meiotic recombination events that are insensitive to crossover interference.</text>
</comment>
<dbReference type="InParanoid" id="A0A2G5DCF3"/>
<dbReference type="Gene3D" id="3.40.50.10130">
    <property type="match status" value="1"/>
</dbReference>
<dbReference type="Pfam" id="PF02732">
    <property type="entry name" value="ERCC4"/>
    <property type="match status" value="1"/>
</dbReference>
<keyword evidence="16" id="KW-0234">DNA repair</keyword>
<evidence type="ECO:0000256" key="17">
    <source>
        <dbReference type="ARBA" id="ARBA00023242"/>
    </source>
</evidence>
<evidence type="ECO:0000256" key="14">
    <source>
        <dbReference type="ARBA" id="ARBA00023054"/>
    </source>
</evidence>
<feature type="domain" description="ERCC4" evidence="23">
    <location>
        <begin position="256"/>
        <end position="412"/>
    </location>
</feature>
<evidence type="ECO:0000256" key="7">
    <source>
        <dbReference type="ARBA" id="ARBA00022723"/>
    </source>
</evidence>
<dbReference type="InterPro" id="IPR047524">
    <property type="entry name" value="XPF_nuclease_EME1_plant/arthr"/>
</dbReference>
<comment type="subcellular location">
    <subcellularLocation>
        <location evidence="3">Nucleus</location>
    </subcellularLocation>
</comment>
<evidence type="ECO:0000256" key="20">
    <source>
        <dbReference type="ARBA" id="ARBA00059712"/>
    </source>
</evidence>
<reference evidence="24 25" key="1">
    <citation type="submission" date="2017-09" db="EMBL/GenBank/DDBJ databases">
        <title>WGS assembly of Aquilegia coerulea Goldsmith.</title>
        <authorList>
            <person name="Hodges S."/>
            <person name="Kramer E."/>
            <person name="Nordborg M."/>
            <person name="Tomkins J."/>
            <person name="Borevitz J."/>
            <person name="Derieg N."/>
            <person name="Yan J."/>
            <person name="Mihaltcheva S."/>
            <person name="Hayes R.D."/>
            <person name="Rokhsar D."/>
        </authorList>
    </citation>
    <scope>NUCLEOTIDE SEQUENCE [LARGE SCALE GENOMIC DNA]</scope>
    <source>
        <strain evidence="25">cv. Goldsmith</strain>
    </source>
</reference>
<evidence type="ECO:0000256" key="11">
    <source>
        <dbReference type="ARBA" id="ARBA00022801"/>
    </source>
</evidence>
<keyword evidence="17" id="KW-0539">Nucleus</keyword>
<keyword evidence="12" id="KW-0106">Calcium</keyword>
<dbReference type="PANTHER" id="PTHR21077">
    <property type="entry name" value="EME1 PROTEIN"/>
    <property type="match status" value="1"/>
</dbReference>
<evidence type="ECO:0000256" key="3">
    <source>
        <dbReference type="ARBA" id="ARBA00004123"/>
    </source>
</evidence>
<dbReference type="FunCoup" id="A0A2G5DCF3">
    <property type="interactions" value="234"/>
</dbReference>
<dbReference type="GO" id="GO:0046872">
    <property type="term" value="F:metal ion binding"/>
    <property type="evidence" value="ECO:0007669"/>
    <property type="project" value="UniProtKB-KW"/>
</dbReference>
<dbReference type="Gene3D" id="1.10.150.670">
    <property type="entry name" value="Crossover junction endonuclease EME1, DNA-binding domain"/>
    <property type="match status" value="1"/>
</dbReference>
<evidence type="ECO:0000256" key="5">
    <source>
        <dbReference type="ARBA" id="ARBA00022618"/>
    </source>
</evidence>
<dbReference type="AlphaFoldDB" id="A0A2G5DCF3"/>
<sequence>MSYSDCFKSDSISIVKCTSRLPHSQIGSLSKSVFDAAAEPNKISGGSYVPNSTMSYDCFKSDSVSIVKCTSRLPDSQIGTLPKSAFDDEANRVSGGSGFICFESDNESEGGIRRQILEENEKIIADQCFAADNIFSDNFDDKAVHGECFSNIATSEVHCDNEEQNLATVRVGNSIKQKYKLVDEEKSDHRDETKAKKRKTKEEKARLAEDKKLKREQEKLQKEALKAEAAETKKLQKEQQLWEKGKFALKSIVAEIDAKVVELGSIGGHLLSMFADKGLSFRITSNPIERSILWTMSVPEQFSELSSSGIEIPYVLLVYEAEEFCNLLSNESIIGHAMGVQSRYSSYTICYATNKLMAYINKREHAQYKNQTNRGIWTRPPVEEALSKLTTDFARVHSRHCRDEAELADHVVGLTCALATCHFRKKLTRLSINANGAIVSKDFIDRNIIKKSVWLKALVAIPKVQPRFAVAIWKKYPTMKSLLRAYMDPSKSVHEKELLLEDLLTEGLLSDADRRLGPVCSRRVYRILMAQNGNNKTDDVELGADFFRSQSL</sequence>
<feature type="region of interest" description="Disordered" evidence="22">
    <location>
        <begin position="182"/>
        <end position="210"/>
    </location>
</feature>
<keyword evidence="11" id="KW-0378">Hydrolase</keyword>
<dbReference type="GO" id="GO:0003677">
    <property type="term" value="F:DNA binding"/>
    <property type="evidence" value="ECO:0007669"/>
    <property type="project" value="InterPro"/>
</dbReference>
<dbReference type="CDD" id="cd20083">
    <property type="entry name" value="XPF_nuclease_EME"/>
    <property type="match status" value="1"/>
</dbReference>
<evidence type="ECO:0000256" key="6">
    <source>
        <dbReference type="ARBA" id="ARBA00022722"/>
    </source>
</evidence>
<dbReference type="GO" id="GO:0051301">
    <property type="term" value="P:cell division"/>
    <property type="evidence" value="ECO:0007669"/>
    <property type="project" value="UniProtKB-KW"/>
</dbReference>
<evidence type="ECO:0000256" key="18">
    <source>
        <dbReference type="ARBA" id="ARBA00023254"/>
    </source>
</evidence>
<evidence type="ECO:0000256" key="9">
    <source>
        <dbReference type="ARBA" id="ARBA00022763"/>
    </source>
</evidence>
<protein>
    <recommendedName>
        <fullName evidence="23">ERCC4 domain-containing protein</fullName>
    </recommendedName>
</protein>
<dbReference type="OrthoDB" id="343092at2759"/>
<dbReference type="PANTHER" id="PTHR21077:SF5">
    <property type="entry name" value="CROSSOVER JUNCTION ENDONUCLEASE MMS4"/>
    <property type="match status" value="1"/>
</dbReference>
<dbReference type="GO" id="GO:0006310">
    <property type="term" value="P:DNA recombination"/>
    <property type="evidence" value="ECO:0007669"/>
    <property type="project" value="UniProtKB-KW"/>
</dbReference>
<evidence type="ECO:0000256" key="21">
    <source>
        <dbReference type="ARBA" id="ARBA00066032"/>
    </source>
</evidence>
<evidence type="ECO:0000256" key="1">
    <source>
        <dbReference type="ARBA" id="ARBA00001913"/>
    </source>
</evidence>
<dbReference type="GO" id="GO:0048476">
    <property type="term" value="C:Holliday junction resolvase complex"/>
    <property type="evidence" value="ECO:0007669"/>
    <property type="project" value="InterPro"/>
</dbReference>
<dbReference type="EMBL" id="KZ305040">
    <property type="protein sequence ID" value="PIA41201.1"/>
    <property type="molecule type" value="Genomic_DNA"/>
</dbReference>
<keyword evidence="13" id="KW-0460">Magnesium</keyword>
<dbReference type="GO" id="GO:0051321">
    <property type="term" value="P:meiotic cell cycle"/>
    <property type="evidence" value="ECO:0007669"/>
    <property type="project" value="UniProtKB-KW"/>
</dbReference>
<dbReference type="GO" id="GO:0004519">
    <property type="term" value="F:endonuclease activity"/>
    <property type="evidence" value="ECO:0007669"/>
    <property type="project" value="UniProtKB-KW"/>
</dbReference>
<evidence type="ECO:0000313" key="24">
    <source>
        <dbReference type="EMBL" id="PIA41201.1"/>
    </source>
</evidence>
<keyword evidence="6" id="KW-0540">Nuclease</keyword>
<comment type="cofactor">
    <cofactor evidence="2">
        <name>Mg(2+)</name>
        <dbReference type="ChEBI" id="CHEBI:18420"/>
    </cofactor>
</comment>
<dbReference type="Proteomes" id="UP000230069">
    <property type="component" value="Unassembled WGS sequence"/>
</dbReference>
<proteinExistence type="inferred from homology"/>
<dbReference type="InterPro" id="IPR033310">
    <property type="entry name" value="Mms4/EME1/EME2"/>
</dbReference>
<keyword evidence="9" id="KW-0227">DNA damage</keyword>
<dbReference type="InterPro" id="IPR006166">
    <property type="entry name" value="ERCC4_domain"/>
</dbReference>
<evidence type="ECO:0000256" key="10">
    <source>
        <dbReference type="ARBA" id="ARBA00022776"/>
    </source>
</evidence>
<dbReference type="GO" id="GO:0005634">
    <property type="term" value="C:nucleus"/>
    <property type="evidence" value="ECO:0007669"/>
    <property type="project" value="UniProtKB-SubCell"/>
</dbReference>
<evidence type="ECO:0000256" key="15">
    <source>
        <dbReference type="ARBA" id="ARBA00023172"/>
    </source>
</evidence>